<organism evidence="4 5">
    <name type="scientific">Seminavis robusta</name>
    <dbReference type="NCBI Taxonomy" id="568900"/>
    <lineage>
        <taxon>Eukaryota</taxon>
        <taxon>Sar</taxon>
        <taxon>Stramenopiles</taxon>
        <taxon>Ochrophyta</taxon>
        <taxon>Bacillariophyta</taxon>
        <taxon>Bacillariophyceae</taxon>
        <taxon>Bacillariophycidae</taxon>
        <taxon>Naviculales</taxon>
        <taxon>Naviculaceae</taxon>
        <taxon>Seminavis</taxon>
    </lineage>
</organism>
<dbReference type="InterPro" id="IPR006970">
    <property type="entry name" value="PT"/>
</dbReference>
<evidence type="ECO:0000313" key="4">
    <source>
        <dbReference type="EMBL" id="CAB9517247.1"/>
    </source>
</evidence>
<dbReference type="EMBL" id="CAICTM010000841">
    <property type="protein sequence ID" value="CAB9517247.1"/>
    <property type="molecule type" value="Genomic_DNA"/>
</dbReference>
<sequence length="205" mass="21661">MPTGAPTTKPTPNPTRSPTASPTRQPTAAPTQTPTKVPTARPTRAPKAVLVHFDSLPTVAPARNTEIFSNLNNELVLNRNFLYSSYTSHPGDSGYQALAAIGSSPNHGVLWPSAWGGPDAAFSPTAAGATISLTSFLTSPRYLNAPQDVTVTGFDANGVAVASHRYTADSAKTIQLDGFDRLSRIEFNNAGLVAVDDMNVVIHYD</sequence>
<dbReference type="Proteomes" id="UP001153069">
    <property type="component" value="Unassembled WGS sequence"/>
</dbReference>
<evidence type="ECO:0000256" key="1">
    <source>
        <dbReference type="ARBA" id="ARBA00022729"/>
    </source>
</evidence>
<proteinExistence type="predicted"/>
<evidence type="ECO:0000313" key="5">
    <source>
        <dbReference type="Proteomes" id="UP001153069"/>
    </source>
</evidence>
<feature type="compositionally biased region" description="Low complexity" evidence="3">
    <location>
        <begin position="16"/>
        <end position="40"/>
    </location>
</feature>
<accession>A0A9N8E9Z5</accession>
<dbReference type="AlphaFoldDB" id="A0A9N8E9Z5"/>
<keyword evidence="1" id="KW-0732">Signal</keyword>
<protein>
    <submittedName>
        <fullName evidence="4">Uncharacterized protein</fullName>
    </submittedName>
</protein>
<reference evidence="4" key="1">
    <citation type="submission" date="2020-06" db="EMBL/GenBank/DDBJ databases">
        <authorList>
            <consortium name="Plant Systems Biology data submission"/>
        </authorList>
    </citation>
    <scope>NUCLEOTIDE SEQUENCE</scope>
    <source>
        <strain evidence="4">D6</strain>
    </source>
</reference>
<name>A0A9N8E9Z5_9STRA</name>
<gene>
    <name evidence="4" type="ORF">SEMRO_842_G209740.1</name>
</gene>
<dbReference type="Pfam" id="PF04886">
    <property type="entry name" value="PT"/>
    <property type="match status" value="1"/>
</dbReference>
<evidence type="ECO:0000256" key="2">
    <source>
        <dbReference type="ARBA" id="ARBA00022737"/>
    </source>
</evidence>
<keyword evidence="2" id="KW-0677">Repeat</keyword>
<comment type="caution">
    <text evidence="4">The sequence shown here is derived from an EMBL/GenBank/DDBJ whole genome shotgun (WGS) entry which is preliminary data.</text>
</comment>
<keyword evidence="5" id="KW-1185">Reference proteome</keyword>
<feature type="region of interest" description="Disordered" evidence="3">
    <location>
        <begin position="1"/>
        <end position="42"/>
    </location>
</feature>
<evidence type="ECO:0000256" key="3">
    <source>
        <dbReference type="SAM" id="MobiDB-lite"/>
    </source>
</evidence>